<keyword evidence="4" id="KW-1185">Reference proteome</keyword>
<dbReference type="PRINTS" id="PR00080">
    <property type="entry name" value="SDRFAMILY"/>
</dbReference>
<dbReference type="RefSeq" id="WP_272446068.1">
    <property type="nucleotide sequence ID" value="NZ_JAMQKC010000005.1"/>
</dbReference>
<dbReference type="PANTHER" id="PTHR42879:SF2">
    <property type="entry name" value="3-OXOACYL-[ACYL-CARRIER-PROTEIN] REDUCTASE FABG"/>
    <property type="match status" value="1"/>
</dbReference>
<dbReference type="PRINTS" id="PR00081">
    <property type="entry name" value="GDHRDH"/>
</dbReference>
<dbReference type="InterPro" id="IPR050259">
    <property type="entry name" value="SDR"/>
</dbReference>
<dbReference type="InterPro" id="IPR036291">
    <property type="entry name" value="NAD(P)-bd_dom_sf"/>
</dbReference>
<sequence length="234" mass="25756">MGKLSGKLAFVTGSSRGIGQQISLALAGEGCNLIIHGRKKENATATLALLKQYSVEVDVVEGELDTDAAIQQVISQVKEKHDQIDILYNNAAIQSKSKDIWDFKTEDFQRLIQVNFYSVVQFCQAFAPAMKQNGYGRIINLTSGIKDQPNLTPYGVSKSMVDKFTEDLAFELKDTGVLVNCMDPGWLRTDLGGPNAFDEVETVQPGALQLALFDNDGPTGQWFSAQEIRKSMEK</sequence>
<comment type="similarity">
    <text evidence="1 2">Belongs to the short-chain dehydrogenases/reductases (SDR) family.</text>
</comment>
<dbReference type="Pfam" id="PF00106">
    <property type="entry name" value="adh_short"/>
    <property type="match status" value="1"/>
</dbReference>
<dbReference type="EMBL" id="JAMQKC010000005">
    <property type="protein sequence ID" value="MDC3417020.1"/>
    <property type="molecule type" value="Genomic_DNA"/>
</dbReference>
<dbReference type="AlphaFoldDB" id="A0A9X3WC42"/>
<dbReference type="Proteomes" id="UP001145069">
    <property type="component" value="Unassembled WGS sequence"/>
</dbReference>
<reference evidence="3" key="1">
    <citation type="submission" date="2022-06" db="EMBL/GenBank/DDBJ databases">
        <title>Aquibacillus sp. a new bacterium isolated from soil saline samples.</title>
        <authorList>
            <person name="Galisteo C."/>
            <person name="De La Haba R."/>
            <person name="Sanchez-Porro C."/>
            <person name="Ventosa A."/>
        </authorList>
    </citation>
    <scope>NUCLEOTIDE SEQUENCE</scope>
    <source>
        <strain evidence="3">3ASR75-54</strain>
    </source>
</reference>
<organism evidence="3 4">
    <name type="scientific">Aquibacillus salsiterrae</name>
    <dbReference type="NCBI Taxonomy" id="2950439"/>
    <lineage>
        <taxon>Bacteria</taxon>
        <taxon>Bacillati</taxon>
        <taxon>Bacillota</taxon>
        <taxon>Bacilli</taxon>
        <taxon>Bacillales</taxon>
        <taxon>Bacillaceae</taxon>
        <taxon>Aquibacillus</taxon>
    </lineage>
</organism>
<protein>
    <submittedName>
        <fullName evidence="3">SDR family oxidoreductase</fullName>
    </submittedName>
</protein>
<evidence type="ECO:0000313" key="4">
    <source>
        <dbReference type="Proteomes" id="UP001145069"/>
    </source>
</evidence>
<dbReference type="Gene3D" id="3.40.50.720">
    <property type="entry name" value="NAD(P)-binding Rossmann-like Domain"/>
    <property type="match status" value="1"/>
</dbReference>
<dbReference type="CDD" id="cd05233">
    <property type="entry name" value="SDR_c"/>
    <property type="match status" value="1"/>
</dbReference>
<evidence type="ECO:0000313" key="3">
    <source>
        <dbReference type="EMBL" id="MDC3417020.1"/>
    </source>
</evidence>
<evidence type="ECO:0000256" key="1">
    <source>
        <dbReference type="ARBA" id="ARBA00006484"/>
    </source>
</evidence>
<accession>A0A9X3WC42</accession>
<gene>
    <name evidence="3" type="ORF">NC799_08795</name>
</gene>
<dbReference type="SUPFAM" id="SSF51735">
    <property type="entry name" value="NAD(P)-binding Rossmann-fold domains"/>
    <property type="match status" value="1"/>
</dbReference>
<dbReference type="InterPro" id="IPR002347">
    <property type="entry name" value="SDR_fam"/>
</dbReference>
<comment type="caution">
    <text evidence="3">The sequence shown here is derived from an EMBL/GenBank/DDBJ whole genome shotgun (WGS) entry which is preliminary data.</text>
</comment>
<proteinExistence type="inferred from homology"/>
<name>A0A9X3WC42_9BACI</name>
<evidence type="ECO:0000256" key="2">
    <source>
        <dbReference type="RuleBase" id="RU000363"/>
    </source>
</evidence>
<dbReference type="PANTHER" id="PTHR42879">
    <property type="entry name" value="3-OXOACYL-(ACYL-CARRIER-PROTEIN) REDUCTASE"/>
    <property type="match status" value="1"/>
</dbReference>